<organism evidence="3 4">
    <name type="scientific">Xanthocytophaga flava</name>
    <dbReference type="NCBI Taxonomy" id="3048013"/>
    <lineage>
        <taxon>Bacteria</taxon>
        <taxon>Pseudomonadati</taxon>
        <taxon>Bacteroidota</taxon>
        <taxon>Cytophagia</taxon>
        <taxon>Cytophagales</taxon>
        <taxon>Rhodocytophagaceae</taxon>
        <taxon>Xanthocytophaga</taxon>
    </lineage>
</organism>
<evidence type="ECO:0000313" key="4">
    <source>
        <dbReference type="Proteomes" id="UP001228581"/>
    </source>
</evidence>
<accession>A0ABT7CQG7</accession>
<keyword evidence="1" id="KW-0812">Transmembrane</keyword>
<keyword evidence="4" id="KW-1185">Reference proteome</keyword>
<keyword evidence="1" id="KW-0472">Membrane</keyword>
<dbReference type="PANTHER" id="PTHR37938:SF1">
    <property type="entry name" value="BLL0215 PROTEIN"/>
    <property type="match status" value="1"/>
</dbReference>
<dbReference type="Pfam" id="PF03703">
    <property type="entry name" value="bPH_2"/>
    <property type="match status" value="1"/>
</dbReference>
<name>A0ABT7CQG7_9BACT</name>
<dbReference type="InterPro" id="IPR005182">
    <property type="entry name" value="YdbS-like_PH"/>
</dbReference>
<dbReference type="PANTHER" id="PTHR37938">
    <property type="entry name" value="BLL0215 PROTEIN"/>
    <property type="match status" value="1"/>
</dbReference>
<feature type="domain" description="YdbS-like PH" evidence="2">
    <location>
        <begin position="68"/>
        <end position="141"/>
    </location>
</feature>
<dbReference type="RefSeq" id="WP_314000458.1">
    <property type="nucleotide sequence ID" value="NZ_JASJOR010000005.1"/>
</dbReference>
<evidence type="ECO:0000256" key="1">
    <source>
        <dbReference type="SAM" id="Phobius"/>
    </source>
</evidence>
<protein>
    <submittedName>
        <fullName evidence="3">PH domain-containing protein</fullName>
    </submittedName>
</protein>
<keyword evidence="1" id="KW-1133">Transmembrane helix</keyword>
<evidence type="ECO:0000313" key="3">
    <source>
        <dbReference type="EMBL" id="MDJ1495989.1"/>
    </source>
</evidence>
<evidence type="ECO:0000259" key="2">
    <source>
        <dbReference type="Pfam" id="PF03703"/>
    </source>
</evidence>
<gene>
    <name evidence="3" type="ORF">QNI19_23845</name>
</gene>
<reference evidence="3 4" key="1">
    <citation type="submission" date="2023-05" db="EMBL/GenBank/DDBJ databases">
        <authorList>
            <person name="Zhang X."/>
        </authorList>
    </citation>
    <scope>NUCLEOTIDE SEQUENCE [LARGE SCALE GENOMIC DNA]</scope>
    <source>
        <strain evidence="3 4">DM2B3-1</strain>
    </source>
</reference>
<proteinExistence type="predicted"/>
<sequence>MDQSTEFHLSPDESTIVKADFNPVVKTYIFWYILVILVSTIIGIPVALVWVLGWGQWYSRKFYENMVCVLTTKNLRLRNGIIFQIEKTIPLENIQDLTFLEGPILKAWHLSMIKVETAGSSHQYGSQMKLIGVINAHEFRSKVLTQRSLTKSSGTLPPESQTAILTEIRDLLREIRDNTKSNKSTGA</sequence>
<dbReference type="EMBL" id="JASJOT010000018">
    <property type="protein sequence ID" value="MDJ1495989.1"/>
    <property type="molecule type" value="Genomic_DNA"/>
</dbReference>
<feature type="transmembrane region" description="Helical" evidence="1">
    <location>
        <begin position="29"/>
        <end position="52"/>
    </location>
</feature>
<comment type="caution">
    <text evidence="3">The sequence shown here is derived from an EMBL/GenBank/DDBJ whole genome shotgun (WGS) entry which is preliminary data.</text>
</comment>
<dbReference type="Proteomes" id="UP001228581">
    <property type="component" value="Unassembled WGS sequence"/>
</dbReference>